<keyword evidence="8" id="KW-0812">Transmembrane</keyword>
<sequence>MPLHQINVNPNDWQTSRSISSINASNPNSVEHILEWAPREPVYGPIVTVISDHCHSSVTTLSSSNHDICRICHCEGEVGAPLLAPCYCSGSLRYVHQACLRQWIKASDTSSCELCKFTFIMHTKTKPFSEWEKLEMPEREVRKLWFAVTFYVVAVLCVAWSLYVLVERTVEEARTGFVEWGFWMKIIIVVIGSTGGLVFMYIQCKTYIMLCRRWKTFNRVIFIQNAPEKVVFPTSPTESLREATVSLKDGTASMSELNRNLLSRSIEPPCASRTIKPDSDLISQKHDTQLKLYVFDKFSISEDNL</sequence>
<reference evidence="11" key="1">
    <citation type="submission" date="2025-08" db="UniProtKB">
        <authorList>
            <consortium name="RefSeq"/>
        </authorList>
    </citation>
    <scope>IDENTIFICATION</scope>
</reference>
<organism evidence="10 11">
    <name type="scientific">Ceratosolen solmsi marchali</name>
    <dbReference type="NCBI Taxonomy" id="326594"/>
    <lineage>
        <taxon>Eukaryota</taxon>
        <taxon>Metazoa</taxon>
        <taxon>Ecdysozoa</taxon>
        <taxon>Arthropoda</taxon>
        <taxon>Hexapoda</taxon>
        <taxon>Insecta</taxon>
        <taxon>Pterygota</taxon>
        <taxon>Neoptera</taxon>
        <taxon>Endopterygota</taxon>
        <taxon>Hymenoptera</taxon>
        <taxon>Apocrita</taxon>
        <taxon>Proctotrupomorpha</taxon>
        <taxon>Chalcidoidea</taxon>
        <taxon>Agaonidae</taxon>
        <taxon>Agaoninae</taxon>
        <taxon>Ceratosolen</taxon>
    </lineage>
</organism>
<evidence type="ECO:0000256" key="3">
    <source>
        <dbReference type="ARBA" id="ARBA00004656"/>
    </source>
</evidence>
<evidence type="ECO:0000256" key="8">
    <source>
        <dbReference type="SAM" id="Phobius"/>
    </source>
</evidence>
<dbReference type="Gene3D" id="3.30.40.10">
    <property type="entry name" value="Zinc/RING finger domain, C3HC4 (zinc finger)"/>
    <property type="match status" value="1"/>
</dbReference>
<feature type="transmembrane region" description="Helical" evidence="8">
    <location>
        <begin position="144"/>
        <end position="162"/>
    </location>
</feature>
<dbReference type="PROSITE" id="PS51292">
    <property type="entry name" value="ZF_RING_CH"/>
    <property type="match status" value="1"/>
</dbReference>
<dbReference type="GO" id="GO:0005765">
    <property type="term" value="C:lysosomal membrane"/>
    <property type="evidence" value="ECO:0007669"/>
    <property type="project" value="UniProtKB-SubCell"/>
</dbReference>
<dbReference type="Pfam" id="PF12906">
    <property type="entry name" value="RINGv"/>
    <property type="match status" value="1"/>
</dbReference>
<dbReference type="RefSeq" id="XP_011502298.1">
    <property type="nucleotide sequence ID" value="XM_011503996.1"/>
</dbReference>
<dbReference type="GO" id="GO:0008270">
    <property type="term" value="F:zinc ion binding"/>
    <property type="evidence" value="ECO:0007669"/>
    <property type="project" value="UniProtKB-KW"/>
</dbReference>
<dbReference type="InterPro" id="IPR011016">
    <property type="entry name" value="Znf_RING-CH"/>
</dbReference>
<evidence type="ECO:0000256" key="2">
    <source>
        <dbReference type="ARBA" id="ARBA00004177"/>
    </source>
</evidence>
<protein>
    <submittedName>
        <fullName evidence="11">E3 ubiquitin-protein ligase MARCH8</fullName>
    </submittedName>
</protein>
<evidence type="ECO:0000259" key="9">
    <source>
        <dbReference type="PROSITE" id="PS51292"/>
    </source>
</evidence>
<keyword evidence="6" id="KW-0862">Zinc</keyword>
<keyword evidence="4" id="KW-0479">Metal-binding</keyword>
<dbReference type="SMART" id="SM00744">
    <property type="entry name" value="RINGv"/>
    <property type="match status" value="1"/>
</dbReference>
<dbReference type="InterPro" id="IPR013083">
    <property type="entry name" value="Znf_RING/FYVE/PHD"/>
</dbReference>
<dbReference type="Proteomes" id="UP000695007">
    <property type="component" value="Unplaced"/>
</dbReference>
<keyword evidence="10" id="KW-1185">Reference proteome</keyword>
<keyword evidence="8" id="KW-0472">Membrane</keyword>
<dbReference type="AlphaFoldDB" id="A0AAJ6YQF4"/>
<proteinExistence type="predicted"/>
<dbReference type="GO" id="GO:0002376">
    <property type="term" value="P:immune system process"/>
    <property type="evidence" value="ECO:0007669"/>
    <property type="project" value="UniProtKB-KW"/>
</dbReference>
<gene>
    <name evidence="11" type="primary">LOC105365758</name>
</gene>
<evidence type="ECO:0000256" key="7">
    <source>
        <dbReference type="ARBA" id="ARBA00022859"/>
    </source>
</evidence>
<name>A0AAJ6YQF4_9HYME</name>
<evidence type="ECO:0000256" key="4">
    <source>
        <dbReference type="ARBA" id="ARBA00022723"/>
    </source>
</evidence>
<evidence type="ECO:0000313" key="11">
    <source>
        <dbReference type="RefSeq" id="XP_011502298.1"/>
    </source>
</evidence>
<dbReference type="GeneID" id="105365758"/>
<feature type="transmembrane region" description="Helical" evidence="8">
    <location>
        <begin position="182"/>
        <end position="202"/>
    </location>
</feature>
<dbReference type="SUPFAM" id="SSF57850">
    <property type="entry name" value="RING/U-box"/>
    <property type="match status" value="1"/>
</dbReference>
<feature type="domain" description="RING-CH-type" evidence="9">
    <location>
        <begin position="61"/>
        <end position="122"/>
    </location>
</feature>
<evidence type="ECO:0000256" key="1">
    <source>
        <dbReference type="ARBA" id="ARBA00004127"/>
    </source>
</evidence>
<dbReference type="KEGG" id="csol:105365758"/>
<evidence type="ECO:0000256" key="6">
    <source>
        <dbReference type="ARBA" id="ARBA00022833"/>
    </source>
</evidence>
<keyword evidence="5" id="KW-0863">Zinc-finger</keyword>
<evidence type="ECO:0000313" key="10">
    <source>
        <dbReference type="Proteomes" id="UP000695007"/>
    </source>
</evidence>
<keyword evidence="7" id="KW-0391">Immunity</keyword>
<keyword evidence="8" id="KW-1133">Transmembrane helix</keyword>
<accession>A0AAJ6YQF4</accession>
<dbReference type="GO" id="GO:0005768">
    <property type="term" value="C:endosome"/>
    <property type="evidence" value="ECO:0007669"/>
    <property type="project" value="UniProtKB-SubCell"/>
</dbReference>
<dbReference type="PANTHER" id="PTHR45981">
    <property type="entry name" value="LD02310P"/>
    <property type="match status" value="1"/>
</dbReference>
<evidence type="ECO:0000256" key="5">
    <source>
        <dbReference type="ARBA" id="ARBA00022771"/>
    </source>
</evidence>
<comment type="subcellular location">
    <subcellularLocation>
        <location evidence="1">Endomembrane system</location>
        <topology evidence="1">Multi-pass membrane protein</topology>
    </subcellularLocation>
    <subcellularLocation>
        <location evidence="2">Endosome</location>
    </subcellularLocation>
    <subcellularLocation>
        <location evidence="3">Lysosome membrane</location>
    </subcellularLocation>
</comment>